<dbReference type="GO" id="GO:0005886">
    <property type="term" value="C:plasma membrane"/>
    <property type="evidence" value="ECO:0007669"/>
    <property type="project" value="UniProtKB-SubCell"/>
</dbReference>
<comment type="caution">
    <text evidence="9">The sequence shown here is derived from an EMBL/GenBank/DDBJ whole genome shotgun (WGS) entry which is preliminary data.</text>
</comment>
<evidence type="ECO:0000256" key="4">
    <source>
        <dbReference type="ARBA" id="ARBA00022475"/>
    </source>
</evidence>
<dbReference type="PANTHER" id="PTHR34702:SF1">
    <property type="entry name" value="NA(+)_H(+) ANTIPORTER SUBUNIT F"/>
    <property type="match status" value="1"/>
</dbReference>
<accession>A0A3E0WCV1</accession>
<reference evidence="9 10" key="1">
    <citation type="submission" date="2017-04" db="EMBL/GenBank/DDBJ databases">
        <title>Comparative genome analysis of Subtercola boreus.</title>
        <authorList>
            <person name="Cho Y.-J."/>
            <person name="Cho A."/>
            <person name="Kim O.-S."/>
            <person name="Lee J.-I."/>
        </authorList>
    </citation>
    <scope>NUCLEOTIDE SEQUENCE [LARGE SCALE GENOMIC DNA]</scope>
    <source>
        <strain evidence="9 10">P28004</strain>
    </source>
</reference>
<evidence type="ECO:0000256" key="2">
    <source>
        <dbReference type="ARBA" id="ARBA00009212"/>
    </source>
</evidence>
<evidence type="ECO:0000256" key="7">
    <source>
        <dbReference type="ARBA" id="ARBA00023136"/>
    </source>
</evidence>
<dbReference type="AlphaFoldDB" id="A0A3E0WCV1"/>
<evidence type="ECO:0000256" key="8">
    <source>
        <dbReference type="SAM" id="Phobius"/>
    </source>
</evidence>
<evidence type="ECO:0000256" key="6">
    <source>
        <dbReference type="ARBA" id="ARBA00022989"/>
    </source>
</evidence>
<comment type="similarity">
    <text evidence="2">Belongs to the CPA3 antiporters (TC 2.A.63) subunit F family.</text>
</comment>
<evidence type="ECO:0000313" key="10">
    <source>
        <dbReference type="Proteomes" id="UP000257080"/>
    </source>
</evidence>
<dbReference type="PANTHER" id="PTHR34702">
    <property type="entry name" value="NA(+)/H(+) ANTIPORTER SUBUNIT F1"/>
    <property type="match status" value="1"/>
</dbReference>
<keyword evidence="5 8" id="KW-0812">Transmembrane</keyword>
<feature type="transmembrane region" description="Helical" evidence="8">
    <location>
        <begin position="34"/>
        <end position="53"/>
    </location>
</feature>
<dbReference type="GO" id="GO:0015385">
    <property type="term" value="F:sodium:proton antiporter activity"/>
    <property type="evidence" value="ECO:0007669"/>
    <property type="project" value="TreeGrafter"/>
</dbReference>
<comment type="subcellular location">
    <subcellularLocation>
        <location evidence="1">Cell membrane</location>
        <topology evidence="1">Multi-pass membrane protein</topology>
    </subcellularLocation>
</comment>
<evidence type="ECO:0000313" key="9">
    <source>
        <dbReference type="EMBL" id="RFA27484.1"/>
    </source>
</evidence>
<keyword evidence="6 8" id="KW-1133">Transmembrane helix</keyword>
<protein>
    <submittedName>
        <fullName evidence="9">Sodium:proton antiporter</fullName>
    </submittedName>
</protein>
<dbReference type="InterPro" id="IPR007208">
    <property type="entry name" value="MrpF/PhaF-like"/>
</dbReference>
<gene>
    <name evidence="9" type="ORF">B7R25_07050</name>
</gene>
<dbReference type="Proteomes" id="UP000257080">
    <property type="component" value="Unassembled WGS sequence"/>
</dbReference>
<dbReference type="OrthoDB" id="3733837at2"/>
<organism evidence="9 10">
    <name type="scientific">Subtercola boreus</name>
    <dbReference type="NCBI Taxonomy" id="120213"/>
    <lineage>
        <taxon>Bacteria</taxon>
        <taxon>Bacillati</taxon>
        <taxon>Actinomycetota</taxon>
        <taxon>Actinomycetes</taxon>
        <taxon>Micrococcales</taxon>
        <taxon>Microbacteriaceae</taxon>
        <taxon>Subtercola</taxon>
    </lineage>
</organism>
<evidence type="ECO:0000256" key="3">
    <source>
        <dbReference type="ARBA" id="ARBA00022448"/>
    </source>
</evidence>
<name>A0A3E0WCV1_9MICO</name>
<sequence>MIVVIVTAAVLFGAGAIAALWRIIRGPSALDRIIASDVLIATAMCALGAEMAINRHTDTLPVLLGLALFTVVGSVSVARFISTRDDT</sequence>
<keyword evidence="3" id="KW-0813">Transport</keyword>
<feature type="transmembrane region" description="Helical" evidence="8">
    <location>
        <begin position="60"/>
        <end position="81"/>
    </location>
</feature>
<keyword evidence="4" id="KW-1003">Cell membrane</keyword>
<keyword evidence="7 8" id="KW-0472">Membrane</keyword>
<evidence type="ECO:0000256" key="1">
    <source>
        <dbReference type="ARBA" id="ARBA00004651"/>
    </source>
</evidence>
<proteinExistence type="inferred from homology"/>
<dbReference type="EMBL" id="NBXE01000019">
    <property type="protein sequence ID" value="RFA27484.1"/>
    <property type="molecule type" value="Genomic_DNA"/>
</dbReference>
<evidence type="ECO:0000256" key="5">
    <source>
        <dbReference type="ARBA" id="ARBA00022692"/>
    </source>
</evidence>
<dbReference type="Pfam" id="PF04066">
    <property type="entry name" value="MrpF_PhaF"/>
    <property type="match status" value="1"/>
</dbReference>
<dbReference type="RefSeq" id="WP_116418248.1">
    <property type="nucleotide sequence ID" value="NZ_NBXC01000014.1"/>
</dbReference>